<keyword evidence="4 8" id="KW-0547">Nucleotide-binding</keyword>
<dbReference type="Gene3D" id="3.90.550.10">
    <property type="entry name" value="Spore Coat Polysaccharide Biosynthesis Protein SpsA, Chain A"/>
    <property type="match status" value="1"/>
</dbReference>
<dbReference type="CDD" id="cd02503">
    <property type="entry name" value="MobA"/>
    <property type="match status" value="1"/>
</dbReference>
<feature type="binding site" evidence="8">
    <location>
        <position position="94"/>
    </location>
    <ligand>
        <name>GTP</name>
        <dbReference type="ChEBI" id="CHEBI:37565"/>
    </ligand>
</feature>
<feature type="binding site" evidence="8">
    <location>
        <position position="65"/>
    </location>
    <ligand>
        <name>GTP</name>
        <dbReference type="ChEBI" id="CHEBI:37565"/>
    </ligand>
</feature>
<evidence type="ECO:0000313" key="10">
    <source>
        <dbReference type="EMBL" id="GEN33991.1"/>
    </source>
</evidence>
<dbReference type="GO" id="GO:0046872">
    <property type="term" value="F:metal ion binding"/>
    <property type="evidence" value="ECO:0007669"/>
    <property type="project" value="UniProtKB-KW"/>
</dbReference>
<dbReference type="AlphaFoldDB" id="A0A511V773"/>
<evidence type="ECO:0000256" key="5">
    <source>
        <dbReference type="ARBA" id="ARBA00022842"/>
    </source>
</evidence>
<dbReference type="HAMAP" id="MF_00316">
    <property type="entry name" value="MobA"/>
    <property type="match status" value="1"/>
</dbReference>
<dbReference type="GO" id="GO:0005525">
    <property type="term" value="F:GTP binding"/>
    <property type="evidence" value="ECO:0007669"/>
    <property type="project" value="UniProtKB-UniRule"/>
</dbReference>
<evidence type="ECO:0000256" key="1">
    <source>
        <dbReference type="ARBA" id="ARBA00022490"/>
    </source>
</evidence>
<gene>
    <name evidence="8 10" type="primary">mobA</name>
    <name evidence="10" type="ORF">ADA01nite_14510</name>
</gene>
<dbReference type="GO" id="GO:0005737">
    <property type="term" value="C:cytoplasm"/>
    <property type="evidence" value="ECO:0007669"/>
    <property type="project" value="UniProtKB-SubCell"/>
</dbReference>
<evidence type="ECO:0000256" key="4">
    <source>
        <dbReference type="ARBA" id="ARBA00022741"/>
    </source>
</evidence>
<evidence type="ECO:0000256" key="2">
    <source>
        <dbReference type="ARBA" id="ARBA00022679"/>
    </source>
</evidence>
<dbReference type="InterPro" id="IPR029044">
    <property type="entry name" value="Nucleotide-diphossugar_trans"/>
</dbReference>
<reference evidence="10 11" key="1">
    <citation type="submission" date="2019-07" db="EMBL/GenBank/DDBJ databases">
        <title>Whole genome shotgun sequence of Aneurinibacillus danicus NBRC 102444.</title>
        <authorList>
            <person name="Hosoyama A."/>
            <person name="Uohara A."/>
            <person name="Ohji S."/>
            <person name="Ichikawa N."/>
        </authorList>
    </citation>
    <scope>NUCLEOTIDE SEQUENCE [LARGE SCALE GENOMIC DNA]</scope>
    <source>
        <strain evidence="10 11">NBRC 102444</strain>
    </source>
</reference>
<keyword evidence="1 8" id="KW-0963">Cytoplasm</keyword>
<name>A0A511V773_9BACL</name>
<comment type="subcellular location">
    <subcellularLocation>
        <location evidence="8">Cytoplasm</location>
    </subcellularLocation>
</comment>
<evidence type="ECO:0000256" key="3">
    <source>
        <dbReference type="ARBA" id="ARBA00022723"/>
    </source>
</evidence>
<dbReference type="GO" id="GO:0061603">
    <property type="term" value="F:molybdenum cofactor guanylyltransferase activity"/>
    <property type="evidence" value="ECO:0007669"/>
    <property type="project" value="UniProtKB-EC"/>
</dbReference>
<dbReference type="EMBL" id="BJXX01000058">
    <property type="protein sequence ID" value="GEN33991.1"/>
    <property type="molecule type" value="Genomic_DNA"/>
</dbReference>
<comment type="function">
    <text evidence="8">Transfers a GMP moiety from GTP to Mo-molybdopterin (Mo-MPT) cofactor (Moco or molybdenum cofactor) to form Mo-molybdopterin guanine dinucleotide (Mo-MGD) cofactor.</text>
</comment>
<dbReference type="EC" id="2.7.7.77" evidence="8"/>
<dbReference type="GO" id="GO:0006777">
    <property type="term" value="P:Mo-molybdopterin cofactor biosynthetic process"/>
    <property type="evidence" value="ECO:0007669"/>
    <property type="project" value="UniProtKB-KW"/>
</dbReference>
<keyword evidence="3 8" id="KW-0479">Metal-binding</keyword>
<comment type="cofactor">
    <cofactor evidence="8">
        <name>Mg(2+)</name>
        <dbReference type="ChEBI" id="CHEBI:18420"/>
    </cofactor>
</comment>
<evidence type="ECO:0000259" key="9">
    <source>
        <dbReference type="Pfam" id="PF12804"/>
    </source>
</evidence>
<dbReference type="SUPFAM" id="SSF53448">
    <property type="entry name" value="Nucleotide-diphospho-sugar transferases"/>
    <property type="match status" value="1"/>
</dbReference>
<comment type="caution">
    <text evidence="10">The sequence shown here is derived from an EMBL/GenBank/DDBJ whole genome shotgun (WGS) entry which is preliminary data.</text>
</comment>
<sequence length="195" mass="21988">MEGVILAGGQSSRMGTPKELLTIEGRPLIERTWRLLDRVTERCIILSNHPERLDMIPDKVPIYPDDIPGQGPLGGIATAMRVAGADVLIVVACDMPALTEEVLIRLCSHAPMLETEYDIIYPVWRGRAHPLCALYHRRLSRMAAALLSDGRRRMFNLIDGARAKAWDATPYFAPDPFCNMNTIQEYERFQKGERL</sequence>
<dbReference type="Pfam" id="PF12804">
    <property type="entry name" value="NTP_transf_3"/>
    <property type="match status" value="1"/>
</dbReference>
<keyword evidence="7 8" id="KW-0501">Molybdenum cofactor biosynthesis</keyword>
<proteinExistence type="inferred from homology"/>
<comment type="similarity">
    <text evidence="8">Belongs to the MobA family.</text>
</comment>
<evidence type="ECO:0000256" key="7">
    <source>
        <dbReference type="ARBA" id="ARBA00023150"/>
    </source>
</evidence>
<evidence type="ECO:0000313" key="11">
    <source>
        <dbReference type="Proteomes" id="UP000321157"/>
    </source>
</evidence>
<keyword evidence="11" id="KW-1185">Reference proteome</keyword>
<keyword evidence="2 8" id="KW-0808">Transferase</keyword>
<feature type="binding site" evidence="8">
    <location>
        <begin position="6"/>
        <end position="8"/>
    </location>
    <ligand>
        <name>GTP</name>
        <dbReference type="ChEBI" id="CHEBI:37565"/>
    </ligand>
</feature>
<keyword evidence="10" id="KW-0548">Nucleotidyltransferase</keyword>
<evidence type="ECO:0000256" key="8">
    <source>
        <dbReference type="HAMAP-Rule" id="MF_00316"/>
    </source>
</evidence>
<organism evidence="10 11">
    <name type="scientific">Aneurinibacillus danicus</name>
    <dbReference type="NCBI Taxonomy" id="267746"/>
    <lineage>
        <taxon>Bacteria</taxon>
        <taxon>Bacillati</taxon>
        <taxon>Bacillota</taxon>
        <taxon>Bacilli</taxon>
        <taxon>Bacillales</taxon>
        <taxon>Paenibacillaceae</taxon>
        <taxon>Aneurinibacillus group</taxon>
        <taxon>Aneurinibacillus</taxon>
    </lineage>
</organism>
<dbReference type="PANTHER" id="PTHR19136">
    <property type="entry name" value="MOLYBDENUM COFACTOR GUANYLYLTRANSFERASE"/>
    <property type="match status" value="1"/>
</dbReference>
<comment type="caution">
    <text evidence="8">Lacks conserved residue(s) required for the propagation of feature annotation.</text>
</comment>
<dbReference type="Proteomes" id="UP000321157">
    <property type="component" value="Unassembled WGS sequence"/>
</dbReference>
<comment type="domain">
    <text evidence="8">The N-terminal domain determines nucleotide recognition and specific binding, while the C-terminal domain determines the specific binding to the target protein.</text>
</comment>
<dbReference type="RefSeq" id="WP_146809278.1">
    <property type="nucleotide sequence ID" value="NZ_BJXX01000058.1"/>
</dbReference>
<comment type="catalytic activity">
    <reaction evidence="8">
        <text>Mo-molybdopterin + GTP + H(+) = Mo-molybdopterin guanine dinucleotide + diphosphate</text>
        <dbReference type="Rhea" id="RHEA:34243"/>
        <dbReference type="ChEBI" id="CHEBI:15378"/>
        <dbReference type="ChEBI" id="CHEBI:33019"/>
        <dbReference type="ChEBI" id="CHEBI:37565"/>
        <dbReference type="ChEBI" id="CHEBI:71302"/>
        <dbReference type="ChEBI" id="CHEBI:71310"/>
        <dbReference type="EC" id="2.7.7.77"/>
    </reaction>
</comment>
<dbReference type="PANTHER" id="PTHR19136:SF81">
    <property type="entry name" value="MOLYBDENUM COFACTOR GUANYLYLTRANSFERASE"/>
    <property type="match status" value="1"/>
</dbReference>
<feature type="binding site" evidence="8">
    <location>
        <position position="94"/>
    </location>
    <ligand>
        <name>Mg(2+)</name>
        <dbReference type="ChEBI" id="CHEBI:18420"/>
    </ligand>
</feature>
<feature type="domain" description="MobA-like NTP transferase" evidence="9">
    <location>
        <begin position="3"/>
        <end position="154"/>
    </location>
</feature>
<dbReference type="InterPro" id="IPR013482">
    <property type="entry name" value="Molybde_CF_guanTrfase"/>
</dbReference>
<protein>
    <recommendedName>
        <fullName evidence="8">Probable molybdenum cofactor guanylyltransferase</fullName>
        <shortName evidence="8">MoCo guanylyltransferase</shortName>
        <ecNumber evidence="8">2.7.7.77</ecNumber>
    </recommendedName>
    <alternativeName>
        <fullName evidence="8">GTP:molybdopterin guanylyltransferase</fullName>
    </alternativeName>
    <alternativeName>
        <fullName evidence="8">Mo-MPT guanylyltransferase</fullName>
    </alternativeName>
    <alternativeName>
        <fullName evidence="8">Molybdopterin guanylyltransferase</fullName>
    </alternativeName>
    <alternativeName>
        <fullName evidence="8">Molybdopterin-guanine dinucleotide synthase</fullName>
        <shortName evidence="8">MGD synthase</shortName>
    </alternativeName>
</protein>
<keyword evidence="5 8" id="KW-0460">Magnesium</keyword>
<evidence type="ECO:0000256" key="6">
    <source>
        <dbReference type="ARBA" id="ARBA00023134"/>
    </source>
</evidence>
<feature type="binding site" evidence="8">
    <location>
        <position position="18"/>
    </location>
    <ligand>
        <name>GTP</name>
        <dbReference type="ChEBI" id="CHEBI:37565"/>
    </ligand>
</feature>
<dbReference type="InterPro" id="IPR025877">
    <property type="entry name" value="MobA-like_NTP_Trfase"/>
</dbReference>
<dbReference type="OrthoDB" id="9788394at2"/>
<accession>A0A511V773</accession>
<keyword evidence="6 8" id="KW-0342">GTP-binding</keyword>